<proteinExistence type="inferred from homology"/>
<dbReference type="GO" id="GO:0006364">
    <property type="term" value="P:rRNA processing"/>
    <property type="evidence" value="ECO:0007669"/>
    <property type="project" value="TreeGrafter"/>
</dbReference>
<keyword evidence="3" id="KW-0539">Nucleus</keyword>
<dbReference type="PANTHER" id="PTHR34105:SF1">
    <property type="entry name" value="PROLINE-, GLUTAMIC ACID- AND LEUCINE-RICH PROTEIN 1"/>
    <property type="match status" value="1"/>
</dbReference>
<dbReference type="AlphaFoldDB" id="A0AAD8MSW1"/>
<evidence type="ECO:0000256" key="4">
    <source>
        <dbReference type="SAM" id="MobiDB-lite"/>
    </source>
</evidence>
<organism evidence="6 7">
    <name type="scientific">Heracleum sosnowskyi</name>
    <dbReference type="NCBI Taxonomy" id="360622"/>
    <lineage>
        <taxon>Eukaryota</taxon>
        <taxon>Viridiplantae</taxon>
        <taxon>Streptophyta</taxon>
        <taxon>Embryophyta</taxon>
        <taxon>Tracheophyta</taxon>
        <taxon>Spermatophyta</taxon>
        <taxon>Magnoliopsida</taxon>
        <taxon>eudicotyledons</taxon>
        <taxon>Gunneridae</taxon>
        <taxon>Pentapetalae</taxon>
        <taxon>asterids</taxon>
        <taxon>campanulids</taxon>
        <taxon>Apiales</taxon>
        <taxon>Apiaceae</taxon>
        <taxon>Apioideae</taxon>
        <taxon>apioid superclade</taxon>
        <taxon>Tordylieae</taxon>
        <taxon>Tordyliinae</taxon>
        <taxon>Heracleum</taxon>
    </lineage>
</organism>
<dbReference type="InterPro" id="IPR011989">
    <property type="entry name" value="ARM-like"/>
</dbReference>
<evidence type="ECO:0000256" key="2">
    <source>
        <dbReference type="ARBA" id="ARBA00010511"/>
    </source>
</evidence>
<feature type="region of interest" description="Disordered" evidence="4">
    <location>
        <begin position="825"/>
        <end position="846"/>
    </location>
</feature>
<evidence type="ECO:0000259" key="5">
    <source>
        <dbReference type="Pfam" id="PF08167"/>
    </source>
</evidence>
<evidence type="ECO:0000256" key="1">
    <source>
        <dbReference type="ARBA" id="ARBA00004123"/>
    </source>
</evidence>
<dbReference type="Pfam" id="PF08167">
    <property type="entry name" value="RIX1"/>
    <property type="match status" value="1"/>
</dbReference>
<protein>
    <submittedName>
        <fullName evidence="6">RIX1 domain-containing protein</fullName>
    </submittedName>
</protein>
<gene>
    <name evidence="6" type="ORF">POM88_020433</name>
</gene>
<feature type="compositionally biased region" description="Acidic residues" evidence="4">
    <location>
        <begin position="830"/>
        <end position="846"/>
    </location>
</feature>
<keyword evidence="7" id="KW-1185">Reference proteome</keyword>
<evidence type="ECO:0000256" key="3">
    <source>
        <dbReference type="ARBA" id="ARBA00023242"/>
    </source>
</evidence>
<comment type="caution">
    <text evidence="6">The sequence shown here is derived from an EMBL/GenBank/DDBJ whole genome shotgun (WGS) entry which is preliminary data.</text>
</comment>
<dbReference type="GO" id="GO:0005634">
    <property type="term" value="C:nucleus"/>
    <property type="evidence" value="ECO:0007669"/>
    <property type="project" value="UniProtKB-SubCell"/>
</dbReference>
<comment type="subcellular location">
    <subcellularLocation>
        <location evidence="1">Nucleus</location>
    </subcellularLocation>
</comment>
<evidence type="ECO:0000313" key="6">
    <source>
        <dbReference type="EMBL" id="KAK1382698.1"/>
    </source>
</evidence>
<comment type="similarity">
    <text evidence="2">Belongs to the RIX1/PELP1 family.</text>
</comment>
<dbReference type="EMBL" id="JAUIZM010000005">
    <property type="protein sequence ID" value="KAK1382698.1"/>
    <property type="molecule type" value="Genomic_DNA"/>
</dbReference>
<feature type="region of interest" description="Disordered" evidence="4">
    <location>
        <begin position="640"/>
        <end position="659"/>
    </location>
</feature>
<sequence>MAALNQIEGGMYGASLKPRLLRYLIKHKLPDENNPFRDTSELLQLSATVRTHRLLSESSAQVIDPKVMEEWKSAIDSWINRLVQLVSNDLPDKCWVGICLLGVTCEECSSERFLASYSVWFNKLLSHIQSQGESPFLMVASCASLSDLLTRLSGFSNLKKDGTSHALKVIQPVLKLLNEDSSDMTKDGAISLLYTVITSFPASVHRHYESVEAAIVAKIMSGKCSDGLLKKLGYCLALLPKSKGDEDSWLLMMRKILILMNVQLKDVFQGLEEESKTDEALHVLIPPGNDPPPTLGGLTMPITSYGSTKRPELLLMCSVSTLINCCSTMLTCSYPIQVSVPVQSLVMLVRRVLMLDGSASQNLHPLMTTMQQELICSELPVLHLRSLELLTAIVKGVRSQLLPHVADIALLVTEYFRKCALPELRRMVYSIIRILLMSMGVGMSLYLTQEPVQKKRKHGSAAVSVDVQPDRIGTEMMAPKIITPISVKIAALHTLETLLTVGGAIRSDSWRPDVDRLLVAIALDACKGGWAKEEKNIFLSAGRTHPWAEFQMAALKALLASLISPSRVRPPFLSQGLELFRKGAQETGTELSEFCSHALMALEVLIHPRALSLIDSASDTNVIGAKLRIPGSMYSGDQKGNNFNSGGALGNGNDDPESDDDDLYNSWLGNVGEVDIADTLTENNATIVAPFASTDPSAENQFSLDKAFSAEVPQISGRREVLIDVSKGIQEATAIVGEIGERMDDEIMTERRGFQDTIQHSVEAFAFEGQTYHNALAGSISVQSGSTVVVENSTTSALDNRSTQGQNVSSTILSNFAGSSGLLFDHNADSSEESIPDIVDADPDSD</sequence>
<reference evidence="6" key="2">
    <citation type="submission" date="2023-05" db="EMBL/GenBank/DDBJ databases">
        <authorList>
            <person name="Schelkunov M.I."/>
        </authorList>
    </citation>
    <scope>NUCLEOTIDE SEQUENCE</scope>
    <source>
        <strain evidence="6">Hsosn_3</strain>
        <tissue evidence="6">Leaf</tissue>
    </source>
</reference>
<name>A0AAD8MSW1_9APIA</name>
<accession>A0AAD8MSW1</accession>
<feature type="domain" description="Pre-rRNA-processing protein RIX1 N-terminal" evidence="5">
    <location>
        <begin position="25"/>
        <end position="225"/>
    </location>
</feature>
<dbReference type="PANTHER" id="PTHR34105">
    <property type="entry name" value="PROLINE-, GLUTAMIC ACID- AND LEUCINE-RICH PROTEIN 1"/>
    <property type="match status" value="1"/>
</dbReference>
<dbReference type="SUPFAM" id="SSF48371">
    <property type="entry name" value="ARM repeat"/>
    <property type="match status" value="1"/>
</dbReference>
<reference evidence="6" key="1">
    <citation type="submission" date="2023-02" db="EMBL/GenBank/DDBJ databases">
        <title>Genome of toxic invasive species Heracleum sosnowskyi carries increased number of genes despite the absence of recent whole-genome duplications.</title>
        <authorList>
            <person name="Schelkunov M."/>
            <person name="Shtratnikova V."/>
            <person name="Makarenko M."/>
            <person name="Klepikova A."/>
            <person name="Omelchenko D."/>
            <person name="Novikova G."/>
            <person name="Obukhova E."/>
            <person name="Bogdanov V."/>
            <person name="Penin A."/>
            <person name="Logacheva M."/>
        </authorList>
    </citation>
    <scope>NUCLEOTIDE SEQUENCE</scope>
    <source>
        <strain evidence="6">Hsosn_3</strain>
        <tissue evidence="6">Leaf</tissue>
    </source>
</reference>
<dbReference type="Gene3D" id="1.25.10.10">
    <property type="entry name" value="Leucine-rich Repeat Variant"/>
    <property type="match status" value="1"/>
</dbReference>
<evidence type="ECO:0000313" key="7">
    <source>
        <dbReference type="Proteomes" id="UP001237642"/>
    </source>
</evidence>
<dbReference type="InterPro" id="IPR012583">
    <property type="entry name" value="RIX1_N"/>
</dbReference>
<dbReference type="InterPro" id="IPR016024">
    <property type="entry name" value="ARM-type_fold"/>
</dbReference>
<dbReference type="Proteomes" id="UP001237642">
    <property type="component" value="Unassembled WGS sequence"/>
</dbReference>